<comment type="caution">
    <text evidence="1">The sequence shown here is derived from an EMBL/GenBank/DDBJ whole genome shotgun (WGS) entry which is preliminary data.</text>
</comment>
<accession>A0A918WRQ8</accession>
<protein>
    <submittedName>
        <fullName evidence="1">Uncharacterized protein</fullName>
    </submittedName>
</protein>
<reference evidence="1" key="2">
    <citation type="submission" date="2020-09" db="EMBL/GenBank/DDBJ databases">
        <authorList>
            <person name="Sun Q."/>
            <person name="Ohkuma M."/>
        </authorList>
    </citation>
    <scope>NUCLEOTIDE SEQUENCE</scope>
    <source>
        <strain evidence="1">JCM 4633</strain>
    </source>
</reference>
<sequence>MIALISRTMTIAPRERRRRNLSMDVPGGVCPAVALTGWRARWPGRALVARPGGAPSGARYFTNAPVGSAVP</sequence>
<evidence type="ECO:0000313" key="2">
    <source>
        <dbReference type="Proteomes" id="UP000646244"/>
    </source>
</evidence>
<reference evidence="1" key="1">
    <citation type="journal article" date="2014" name="Int. J. Syst. Evol. Microbiol.">
        <title>Complete genome sequence of Corynebacterium casei LMG S-19264T (=DSM 44701T), isolated from a smear-ripened cheese.</title>
        <authorList>
            <consortium name="US DOE Joint Genome Institute (JGI-PGF)"/>
            <person name="Walter F."/>
            <person name="Albersmeier A."/>
            <person name="Kalinowski J."/>
            <person name="Ruckert C."/>
        </authorList>
    </citation>
    <scope>NUCLEOTIDE SEQUENCE</scope>
    <source>
        <strain evidence="1">JCM 4633</strain>
    </source>
</reference>
<evidence type="ECO:0000313" key="1">
    <source>
        <dbReference type="EMBL" id="GHC74960.1"/>
    </source>
</evidence>
<organism evidence="1 2">
    <name type="scientific">Streptomyces cinnamoneus</name>
    <name type="common">Streptoverticillium cinnamoneum</name>
    <dbReference type="NCBI Taxonomy" id="53446"/>
    <lineage>
        <taxon>Bacteria</taxon>
        <taxon>Bacillati</taxon>
        <taxon>Actinomycetota</taxon>
        <taxon>Actinomycetes</taxon>
        <taxon>Kitasatosporales</taxon>
        <taxon>Streptomycetaceae</taxon>
        <taxon>Streptomyces</taxon>
        <taxon>Streptomyces cinnamoneus group</taxon>
    </lineage>
</organism>
<dbReference type="Proteomes" id="UP000646244">
    <property type="component" value="Unassembled WGS sequence"/>
</dbReference>
<name>A0A918WRQ8_STRCJ</name>
<proteinExistence type="predicted"/>
<gene>
    <name evidence="1" type="ORF">GCM10010507_62980</name>
</gene>
<dbReference type="AlphaFoldDB" id="A0A918WRQ8"/>
<dbReference type="EMBL" id="BMVB01000051">
    <property type="protein sequence ID" value="GHC74960.1"/>
    <property type="molecule type" value="Genomic_DNA"/>
</dbReference>